<proteinExistence type="predicted"/>
<gene>
    <name evidence="2" type="ORF">QJS10_CPA08g01403</name>
</gene>
<keyword evidence="3" id="KW-1185">Reference proteome</keyword>
<evidence type="ECO:0000256" key="1">
    <source>
        <dbReference type="SAM" id="MobiDB-lite"/>
    </source>
</evidence>
<dbReference type="EMBL" id="JAUJYO010000008">
    <property type="protein sequence ID" value="KAK1310697.1"/>
    <property type="molecule type" value="Genomic_DNA"/>
</dbReference>
<feature type="region of interest" description="Disordered" evidence="1">
    <location>
        <begin position="50"/>
        <end position="69"/>
    </location>
</feature>
<accession>A0AAV9EBE5</accession>
<reference evidence="2" key="2">
    <citation type="submission" date="2023-06" db="EMBL/GenBank/DDBJ databases">
        <authorList>
            <person name="Ma L."/>
            <person name="Liu K.-W."/>
            <person name="Li Z."/>
            <person name="Hsiao Y.-Y."/>
            <person name="Qi Y."/>
            <person name="Fu T."/>
            <person name="Tang G."/>
            <person name="Zhang D."/>
            <person name="Sun W.-H."/>
            <person name="Liu D.-K."/>
            <person name="Li Y."/>
            <person name="Chen G.-Z."/>
            <person name="Liu X.-D."/>
            <person name="Liao X.-Y."/>
            <person name="Jiang Y.-T."/>
            <person name="Yu X."/>
            <person name="Hao Y."/>
            <person name="Huang J."/>
            <person name="Zhao X.-W."/>
            <person name="Ke S."/>
            <person name="Chen Y.-Y."/>
            <person name="Wu W.-L."/>
            <person name="Hsu J.-L."/>
            <person name="Lin Y.-F."/>
            <person name="Huang M.-D."/>
            <person name="Li C.-Y."/>
            <person name="Huang L."/>
            <person name="Wang Z.-W."/>
            <person name="Zhao X."/>
            <person name="Zhong W.-Y."/>
            <person name="Peng D.-H."/>
            <person name="Ahmad S."/>
            <person name="Lan S."/>
            <person name="Zhang J.-S."/>
            <person name="Tsai W.-C."/>
            <person name="Van De Peer Y."/>
            <person name="Liu Z.-J."/>
        </authorList>
    </citation>
    <scope>NUCLEOTIDE SEQUENCE</scope>
    <source>
        <strain evidence="2">CP</strain>
        <tissue evidence="2">Leaves</tissue>
    </source>
</reference>
<reference evidence="2" key="1">
    <citation type="journal article" date="2023" name="Nat. Commun.">
        <title>Diploid and tetraploid genomes of Acorus and the evolution of monocots.</title>
        <authorList>
            <person name="Ma L."/>
            <person name="Liu K.W."/>
            <person name="Li Z."/>
            <person name="Hsiao Y.Y."/>
            <person name="Qi Y."/>
            <person name="Fu T."/>
            <person name="Tang G.D."/>
            <person name="Zhang D."/>
            <person name="Sun W.H."/>
            <person name="Liu D.K."/>
            <person name="Li Y."/>
            <person name="Chen G.Z."/>
            <person name="Liu X.D."/>
            <person name="Liao X.Y."/>
            <person name="Jiang Y.T."/>
            <person name="Yu X."/>
            <person name="Hao Y."/>
            <person name="Huang J."/>
            <person name="Zhao X.W."/>
            <person name="Ke S."/>
            <person name="Chen Y.Y."/>
            <person name="Wu W.L."/>
            <person name="Hsu J.L."/>
            <person name="Lin Y.F."/>
            <person name="Huang M.D."/>
            <person name="Li C.Y."/>
            <person name="Huang L."/>
            <person name="Wang Z.W."/>
            <person name="Zhao X."/>
            <person name="Zhong W.Y."/>
            <person name="Peng D.H."/>
            <person name="Ahmad S."/>
            <person name="Lan S."/>
            <person name="Zhang J.S."/>
            <person name="Tsai W.C."/>
            <person name="Van de Peer Y."/>
            <person name="Liu Z.J."/>
        </authorList>
    </citation>
    <scope>NUCLEOTIDE SEQUENCE</scope>
    <source>
        <strain evidence="2">CP</strain>
    </source>
</reference>
<name>A0AAV9EBE5_ACOCL</name>
<evidence type="ECO:0000313" key="2">
    <source>
        <dbReference type="EMBL" id="KAK1310697.1"/>
    </source>
</evidence>
<dbReference type="Proteomes" id="UP001180020">
    <property type="component" value="Unassembled WGS sequence"/>
</dbReference>
<protein>
    <submittedName>
        <fullName evidence="2">Uncharacterized protein</fullName>
    </submittedName>
</protein>
<evidence type="ECO:0000313" key="3">
    <source>
        <dbReference type="Proteomes" id="UP001180020"/>
    </source>
</evidence>
<organism evidence="2 3">
    <name type="scientific">Acorus calamus</name>
    <name type="common">Sweet flag</name>
    <dbReference type="NCBI Taxonomy" id="4465"/>
    <lineage>
        <taxon>Eukaryota</taxon>
        <taxon>Viridiplantae</taxon>
        <taxon>Streptophyta</taxon>
        <taxon>Embryophyta</taxon>
        <taxon>Tracheophyta</taxon>
        <taxon>Spermatophyta</taxon>
        <taxon>Magnoliopsida</taxon>
        <taxon>Liliopsida</taxon>
        <taxon>Acoraceae</taxon>
        <taxon>Acorus</taxon>
    </lineage>
</organism>
<feature type="region of interest" description="Disordered" evidence="1">
    <location>
        <begin position="102"/>
        <end position="141"/>
    </location>
</feature>
<feature type="compositionally biased region" description="Polar residues" evidence="1">
    <location>
        <begin position="105"/>
        <end position="132"/>
    </location>
</feature>
<comment type="caution">
    <text evidence="2">The sequence shown here is derived from an EMBL/GenBank/DDBJ whole genome shotgun (WGS) entry which is preliminary data.</text>
</comment>
<dbReference type="AlphaFoldDB" id="A0AAV9EBE5"/>
<sequence length="141" mass="15355">MEVTEKCVSESLRWVFVDRSADSASLATVIVTRGATILSDHARTNARDFFSVGRGEPDPVTTETNYEERMSEVRRKCPCPSRRRRPSEDTIVEKIDGVLDKIAMSASSQAPPSTNGMKGPTSEPTSSNSSAIAHTEGTVHK</sequence>